<evidence type="ECO:0000256" key="3">
    <source>
        <dbReference type="ARBA" id="ARBA00022475"/>
    </source>
</evidence>
<feature type="compositionally biased region" description="Polar residues" evidence="7">
    <location>
        <begin position="131"/>
        <end position="140"/>
    </location>
</feature>
<dbReference type="AlphaFoldDB" id="A0A518I7L5"/>
<feature type="domain" description="SSD" evidence="9">
    <location>
        <begin position="247"/>
        <end position="379"/>
    </location>
</feature>
<sequence length="836" mass="92014">MFRVLGNTVVRYWQIFLVCWVLALIGISYAAPEWSSVVQNGEFAFLPGDSPSLQGEKLFKRAFPDDLLASSIVIVVRREHGDQGLMPKDLKFIEEKLKPKLEEIAHPEEYQDKTQSDQKEGQATKEETSDQKQNPSNISRIRTYTDKTIGDLLQSEDNKASLVIVELSTEFLDQSNGKTVESIENLIQHDDEFKKSIEPGLDIALSGIATVGRDMIRAANQSAEATELWTVLLVILLLIIIYRAPILALIPLFTVFVSVKIALSVLAILGDWGIVGLFSGIEVYVTVILYGAGVDYCLFLIARHREELDKECTFKEAISNSIATVGSALAASAGTTMCGIGMMVFAEFGKFQQAGVAMALSLSFVLLASLTLSPALLCLAGRLAYWPQTFSERVAISAGWLTPSSVMARLMQRNWTGSIWDSVSLALLKSPGKIWLSTFLVLFPFALISLACYGNLSYGLLSELPSEDPSVIGTKAVQGHYPAGATGPLTLLFKNPQINFSDAEGRAAIEGLTDDLLKQKDELGIADIRNMTKPFGIGAADEMEKAKDLRGLAKIRAISRIKLIKNYYVSSEPDDEENQNHVTRMDLILEKDPFSHDSMKQLERVKKAVKKSLPPELQDNSELFYIGATASISDLKNVTDQDQARIDILVLGSVFIILVILLRRPAISAYLIVSVFFSYLVTLGITFAVFWALDPHNFTGLDWKVPMFLFTILIAVGEDYNIYLITRIDEEQKTKGPVDGVISALKNTGGIISSCGIIMAGTFSSLMAGTLVGMQQLGFALAFGVLLDTFIIRPIIVPAYLIMLYRGYFGSWGKYLGAAQFLETKPKPELDSPHVK</sequence>
<evidence type="ECO:0000256" key="8">
    <source>
        <dbReference type="SAM" id="Phobius"/>
    </source>
</evidence>
<dbReference type="PANTHER" id="PTHR33406:SF6">
    <property type="entry name" value="MEMBRANE PROTEIN YDGH-RELATED"/>
    <property type="match status" value="1"/>
</dbReference>
<feature type="transmembrane region" description="Helical" evidence="8">
    <location>
        <begin position="358"/>
        <end position="380"/>
    </location>
</feature>
<comment type="subcellular location">
    <subcellularLocation>
        <location evidence="1">Cell membrane</location>
        <topology evidence="1">Multi-pass membrane protein</topology>
    </subcellularLocation>
</comment>
<evidence type="ECO:0000256" key="2">
    <source>
        <dbReference type="ARBA" id="ARBA00010157"/>
    </source>
</evidence>
<dbReference type="RefSeq" id="WP_145306472.1">
    <property type="nucleotide sequence ID" value="NZ_CP037452.1"/>
</dbReference>
<dbReference type="Gene3D" id="1.20.1640.10">
    <property type="entry name" value="Multidrug efflux transporter AcrB transmembrane domain"/>
    <property type="match status" value="2"/>
</dbReference>
<dbReference type="PANTHER" id="PTHR33406">
    <property type="entry name" value="MEMBRANE PROTEIN MJ1562-RELATED"/>
    <property type="match status" value="1"/>
</dbReference>
<accession>A0A518I7L5</accession>
<evidence type="ECO:0000256" key="1">
    <source>
        <dbReference type="ARBA" id="ARBA00004651"/>
    </source>
</evidence>
<evidence type="ECO:0000256" key="6">
    <source>
        <dbReference type="ARBA" id="ARBA00023136"/>
    </source>
</evidence>
<dbReference type="GO" id="GO:0005886">
    <property type="term" value="C:plasma membrane"/>
    <property type="evidence" value="ECO:0007669"/>
    <property type="project" value="UniProtKB-SubCell"/>
</dbReference>
<keyword evidence="6 8" id="KW-0472">Membrane</keyword>
<feature type="region of interest" description="Disordered" evidence="7">
    <location>
        <begin position="104"/>
        <end position="140"/>
    </location>
</feature>
<dbReference type="InterPro" id="IPR050545">
    <property type="entry name" value="Mycobact_MmpL"/>
</dbReference>
<evidence type="ECO:0000313" key="10">
    <source>
        <dbReference type="EMBL" id="QDV49039.1"/>
    </source>
</evidence>
<keyword evidence="11" id="KW-1185">Reference proteome</keyword>
<feature type="transmembrane region" description="Helical" evidence="8">
    <location>
        <begin position="249"/>
        <end position="269"/>
    </location>
</feature>
<reference evidence="10 11" key="1">
    <citation type="submission" date="2019-03" db="EMBL/GenBank/DDBJ databases">
        <title>Deep-cultivation of Planctomycetes and their phenomic and genomic characterization uncovers novel biology.</title>
        <authorList>
            <person name="Wiegand S."/>
            <person name="Jogler M."/>
            <person name="Boedeker C."/>
            <person name="Pinto D."/>
            <person name="Vollmers J."/>
            <person name="Rivas-Marin E."/>
            <person name="Kohn T."/>
            <person name="Peeters S.H."/>
            <person name="Heuer A."/>
            <person name="Rast P."/>
            <person name="Oberbeckmann S."/>
            <person name="Bunk B."/>
            <person name="Jeske O."/>
            <person name="Meyerdierks A."/>
            <person name="Storesund J.E."/>
            <person name="Kallscheuer N."/>
            <person name="Luecker S."/>
            <person name="Lage O.M."/>
            <person name="Pohl T."/>
            <person name="Merkel B.J."/>
            <person name="Hornburger P."/>
            <person name="Mueller R.-W."/>
            <person name="Bruemmer F."/>
            <person name="Labrenz M."/>
            <person name="Spormann A.M."/>
            <person name="Op den Camp H."/>
            <person name="Overmann J."/>
            <person name="Amann R."/>
            <person name="Jetten M.S.M."/>
            <person name="Mascher T."/>
            <person name="Medema M.H."/>
            <person name="Devos D.P."/>
            <person name="Kaster A.-K."/>
            <person name="Ovreas L."/>
            <person name="Rohde M."/>
            <person name="Galperin M.Y."/>
            <person name="Jogler C."/>
        </authorList>
    </citation>
    <scope>NUCLEOTIDE SEQUENCE [LARGE SCALE GENOMIC DNA]</scope>
    <source>
        <strain evidence="10 11">Enr17</strain>
    </source>
</reference>
<dbReference type="KEGG" id="gfm:Enr17x_10540"/>
<evidence type="ECO:0000256" key="7">
    <source>
        <dbReference type="SAM" id="MobiDB-lite"/>
    </source>
</evidence>
<feature type="transmembrane region" description="Helical" evidence="8">
    <location>
        <begin position="434"/>
        <end position="456"/>
    </location>
</feature>
<feature type="transmembrane region" description="Helical" evidence="8">
    <location>
        <begin position="669"/>
        <end position="693"/>
    </location>
</feature>
<gene>
    <name evidence="10" type="primary">mmpL8</name>
    <name evidence="10" type="ORF">Enr17x_10540</name>
</gene>
<dbReference type="SUPFAM" id="SSF82866">
    <property type="entry name" value="Multidrug efflux transporter AcrB transmembrane domain"/>
    <property type="match status" value="2"/>
</dbReference>
<feature type="transmembrane region" description="Helical" evidence="8">
    <location>
        <begin position="705"/>
        <end position="725"/>
    </location>
</feature>
<dbReference type="PROSITE" id="PS50156">
    <property type="entry name" value="SSD"/>
    <property type="match status" value="1"/>
</dbReference>
<keyword evidence="5 8" id="KW-1133">Transmembrane helix</keyword>
<name>A0A518I7L5_9PLAN</name>
<dbReference type="OrthoDB" id="9782006at2"/>
<feature type="transmembrane region" description="Helical" evidence="8">
    <location>
        <begin position="644"/>
        <end position="662"/>
    </location>
</feature>
<feature type="transmembrane region" description="Helical" evidence="8">
    <location>
        <begin position="779"/>
        <end position="805"/>
    </location>
</feature>
<feature type="transmembrane region" description="Helical" evidence="8">
    <location>
        <begin position="225"/>
        <end position="242"/>
    </location>
</feature>
<feature type="transmembrane region" description="Helical" evidence="8">
    <location>
        <begin position="281"/>
        <end position="301"/>
    </location>
</feature>
<evidence type="ECO:0000259" key="9">
    <source>
        <dbReference type="PROSITE" id="PS50156"/>
    </source>
</evidence>
<keyword evidence="4 8" id="KW-0812">Transmembrane</keyword>
<organism evidence="10 11">
    <name type="scientific">Gimesia fumaroli</name>
    <dbReference type="NCBI Taxonomy" id="2527976"/>
    <lineage>
        <taxon>Bacteria</taxon>
        <taxon>Pseudomonadati</taxon>
        <taxon>Planctomycetota</taxon>
        <taxon>Planctomycetia</taxon>
        <taxon>Planctomycetales</taxon>
        <taxon>Planctomycetaceae</taxon>
        <taxon>Gimesia</taxon>
    </lineage>
</organism>
<feature type="transmembrane region" description="Helical" evidence="8">
    <location>
        <begin position="751"/>
        <end position="773"/>
    </location>
</feature>
<proteinExistence type="inferred from homology"/>
<evidence type="ECO:0000256" key="5">
    <source>
        <dbReference type="ARBA" id="ARBA00022989"/>
    </source>
</evidence>
<feature type="transmembrane region" description="Helical" evidence="8">
    <location>
        <begin position="322"/>
        <end position="346"/>
    </location>
</feature>
<keyword evidence="3" id="KW-1003">Cell membrane</keyword>
<protein>
    <submittedName>
        <fullName evidence="10">Membrane transport protein mmpL8</fullName>
    </submittedName>
</protein>
<dbReference type="Proteomes" id="UP000318313">
    <property type="component" value="Chromosome"/>
</dbReference>
<dbReference type="InterPro" id="IPR000731">
    <property type="entry name" value="SSD"/>
</dbReference>
<comment type="similarity">
    <text evidence="2">Belongs to the resistance-nodulation-cell division (RND) (TC 2.A.6) family. MmpL subfamily.</text>
</comment>
<dbReference type="EMBL" id="CP037452">
    <property type="protein sequence ID" value="QDV49039.1"/>
    <property type="molecule type" value="Genomic_DNA"/>
</dbReference>
<dbReference type="InterPro" id="IPR004869">
    <property type="entry name" value="MMPL_dom"/>
</dbReference>
<dbReference type="Pfam" id="PF03176">
    <property type="entry name" value="MMPL"/>
    <property type="match status" value="2"/>
</dbReference>
<evidence type="ECO:0000256" key="4">
    <source>
        <dbReference type="ARBA" id="ARBA00022692"/>
    </source>
</evidence>
<feature type="compositionally biased region" description="Basic and acidic residues" evidence="7">
    <location>
        <begin position="104"/>
        <end position="130"/>
    </location>
</feature>
<evidence type="ECO:0000313" key="11">
    <source>
        <dbReference type="Proteomes" id="UP000318313"/>
    </source>
</evidence>